<comment type="caution">
    <text evidence="1">The sequence shown here is derived from an EMBL/GenBank/DDBJ whole genome shotgun (WGS) entry which is preliminary data.</text>
</comment>
<dbReference type="Gene3D" id="3.40.50.300">
    <property type="entry name" value="P-loop containing nucleotide triphosphate hydrolases"/>
    <property type="match status" value="1"/>
</dbReference>
<dbReference type="InterPro" id="IPR027417">
    <property type="entry name" value="P-loop_NTPase"/>
</dbReference>
<proteinExistence type="predicted"/>
<evidence type="ECO:0000313" key="1">
    <source>
        <dbReference type="EMBL" id="HIX71815.1"/>
    </source>
</evidence>
<keyword evidence="1" id="KW-0808">Transferase</keyword>
<dbReference type="EMBL" id="DXEQ01000064">
    <property type="protein sequence ID" value="HIX71815.1"/>
    <property type="molecule type" value="Genomic_DNA"/>
</dbReference>
<dbReference type="AlphaFoldDB" id="A0A9D2BCW6"/>
<dbReference type="Pfam" id="PF13189">
    <property type="entry name" value="Cytidylate_kin2"/>
    <property type="match status" value="1"/>
</dbReference>
<reference evidence="1" key="1">
    <citation type="journal article" date="2021" name="PeerJ">
        <title>Extensive microbial diversity within the chicken gut microbiome revealed by metagenomics and culture.</title>
        <authorList>
            <person name="Gilroy R."/>
            <person name="Ravi A."/>
            <person name="Getino M."/>
            <person name="Pursley I."/>
            <person name="Horton D.L."/>
            <person name="Alikhan N.F."/>
            <person name="Baker D."/>
            <person name="Gharbi K."/>
            <person name="Hall N."/>
            <person name="Watson M."/>
            <person name="Adriaenssens E.M."/>
            <person name="Foster-Nyarko E."/>
            <person name="Jarju S."/>
            <person name="Secka A."/>
            <person name="Antonio M."/>
            <person name="Oren A."/>
            <person name="Chaudhuri R.R."/>
            <person name="La Ragione R."/>
            <person name="Hildebrand F."/>
            <person name="Pallen M.J."/>
        </authorList>
    </citation>
    <scope>NUCLEOTIDE SEQUENCE</scope>
    <source>
        <strain evidence="1">ChiSxjej3B15-1167</strain>
    </source>
</reference>
<organism evidence="1 2">
    <name type="scientific">Candidatus Anaerobutyricum stercoripullorum</name>
    <dbReference type="NCBI Taxonomy" id="2838456"/>
    <lineage>
        <taxon>Bacteria</taxon>
        <taxon>Bacillati</taxon>
        <taxon>Bacillota</taxon>
        <taxon>Clostridia</taxon>
        <taxon>Lachnospirales</taxon>
        <taxon>Lachnospiraceae</taxon>
        <taxon>Anaerobutyricum</taxon>
    </lineage>
</organism>
<keyword evidence="1" id="KW-0418">Kinase</keyword>
<name>A0A9D2BCW6_9FIRM</name>
<evidence type="ECO:0000313" key="2">
    <source>
        <dbReference type="Proteomes" id="UP000886805"/>
    </source>
</evidence>
<dbReference type="GO" id="GO:0016301">
    <property type="term" value="F:kinase activity"/>
    <property type="evidence" value="ECO:0007669"/>
    <property type="project" value="UniProtKB-KW"/>
</dbReference>
<dbReference type="Proteomes" id="UP000886805">
    <property type="component" value="Unassembled WGS sequence"/>
</dbReference>
<reference evidence="1" key="2">
    <citation type="submission" date="2021-04" db="EMBL/GenBank/DDBJ databases">
        <authorList>
            <person name="Gilroy R."/>
        </authorList>
    </citation>
    <scope>NUCLEOTIDE SEQUENCE</scope>
    <source>
        <strain evidence="1">ChiSxjej3B15-1167</strain>
    </source>
</reference>
<gene>
    <name evidence="1" type="ORF">H9849_02210</name>
</gene>
<accession>A0A9D2BCW6</accession>
<protein>
    <submittedName>
        <fullName evidence="1">Cytidylate kinase-like family protein</fullName>
    </submittedName>
</protein>
<sequence length="197" mass="22812">MKSLAIEREFGSGGREVGMKVAKEAGISYYDSNLLDKVTERYGDSAHMLNVYDEKWTGSLLFNISMAAGYSQGNEQSKVYQMGYEVADTIKRLHRNGPCVFIGRCATDILKDTNNTLRVFIYSSDEKKRIKRIVETENVSEAEARKMMDKRDRARRNYFRFWTQKDWADRGNYDLELNTSMLSTEECARILLYAMNK</sequence>